<dbReference type="InterPro" id="IPR051791">
    <property type="entry name" value="Pra-immunoreactive"/>
</dbReference>
<dbReference type="RefSeq" id="WP_012107863.1">
    <property type="nucleotide sequence ID" value="NC_009712.1"/>
</dbReference>
<keyword evidence="4 6" id="KW-1133">Transmembrane helix</keyword>
<dbReference type="InterPro" id="IPR010432">
    <property type="entry name" value="RDD"/>
</dbReference>
<dbReference type="Pfam" id="PF06271">
    <property type="entry name" value="RDD"/>
    <property type="match status" value="1"/>
</dbReference>
<dbReference type="Pfam" id="PF24460">
    <property type="entry name" value="DUF7575"/>
    <property type="match status" value="1"/>
</dbReference>
<evidence type="ECO:0000313" key="9">
    <source>
        <dbReference type="EMBL" id="ABS56803.1"/>
    </source>
</evidence>
<name>A7IAP2_METB6</name>
<evidence type="ECO:0000256" key="1">
    <source>
        <dbReference type="ARBA" id="ARBA00004651"/>
    </source>
</evidence>
<gene>
    <name evidence="9" type="ordered locus">Mboo_2289</name>
</gene>
<dbReference type="GO" id="GO:0005886">
    <property type="term" value="C:plasma membrane"/>
    <property type="evidence" value="ECO:0007669"/>
    <property type="project" value="UniProtKB-SubCell"/>
</dbReference>
<dbReference type="GeneID" id="5411946"/>
<keyword evidence="10" id="KW-1185">Reference proteome</keyword>
<dbReference type="HOGENOM" id="CLU_053152_3_1_2"/>
<dbReference type="AlphaFoldDB" id="A7IAP2"/>
<evidence type="ECO:0000256" key="3">
    <source>
        <dbReference type="ARBA" id="ARBA00022692"/>
    </source>
</evidence>
<keyword evidence="2" id="KW-1003">Cell membrane</keyword>
<dbReference type="EMBL" id="CP000780">
    <property type="protein sequence ID" value="ABS56803.1"/>
    <property type="molecule type" value="Genomic_DNA"/>
</dbReference>
<dbReference type="Proteomes" id="UP000002408">
    <property type="component" value="Chromosome"/>
</dbReference>
<protein>
    <submittedName>
        <fullName evidence="9">RDD domain containing protein</fullName>
    </submittedName>
</protein>
<sequence length="202" mass="21633">MFCPKCGKETDASGQFCQWCGAPIDAAPPAAVASAEPEETAEIGIYAGLGRRFVAFIVDIILIALFGIIAVAFFNQTNGIMYLYYLVVDHAPISTLTESGAPIAALGPIAAAVGLLVIVVPWLYYAGFESTRGQATPGKVLMSLQVTDLEGNRISFGRATLRFFAKFISILIIFIGFIMIGLTKKRQGLHDKIAGTLVLLQD</sequence>
<feature type="domain" description="DUF7575" evidence="8">
    <location>
        <begin position="3"/>
        <end position="25"/>
    </location>
</feature>
<dbReference type="PANTHER" id="PTHR36115:SF4">
    <property type="entry name" value="MEMBRANE PROTEIN"/>
    <property type="match status" value="1"/>
</dbReference>
<feature type="domain" description="RDD" evidence="7">
    <location>
        <begin position="46"/>
        <end position="195"/>
    </location>
</feature>
<dbReference type="InterPro" id="IPR055997">
    <property type="entry name" value="DUF7575"/>
</dbReference>
<feature type="transmembrane region" description="Helical" evidence="6">
    <location>
        <begin position="53"/>
        <end position="74"/>
    </location>
</feature>
<reference evidence="10" key="1">
    <citation type="journal article" date="2015" name="Microbiology">
        <title>Genome of Methanoregula boonei 6A8 reveals adaptations to oligotrophic peatland environments.</title>
        <authorList>
            <person name="Braeuer S."/>
            <person name="Cadillo-Quiroz H."/>
            <person name="Kyrpides N."/>
            <person name="Woyke T."/>
            <person name="Goodwin L."/>
            <person name="Detter C."/>
            <person name="Podell S."/>
            <person name="Yavitt J.B."/>
            <person name="Zinder S.H."/>
        </authorList>
    </citation>
    <scope>NUCLEOTIDE SEQUENCE [LARGE SCALE GENOMIC DNA]</scope>
    <source>
        <strain evidence="10">DSM 21154 / JCM 14090 / 6A8</strain>
    </source>
</reference>
<evidence type="ECO:0000313" key="10">
    <source>
        <dbReference type="Proteomes" id="UP000002408"/>
    </source>
</evidence>
<keyword evidence="5 6" id="KW-0472">Membrane</keyword>
<accession>A7IAP2</accession>
<feature type="transmembrane region" description="Helical" evidence="6">
    <location>
        <begin position="163"/>
        <end position="182"/>
    </location>
</feature>
<dbReference type="STRING" id="456442.Mboo_2289"/>
<dbReference type="OrthoDB" id="137883at2157"/>
<comment type="subcellular location">
    <subcellularLocation>
        <location evidence="1">Cell membrane</location>
        <topology evidence="1">Multi-pass membrane protein</topology>
    </subcellularLocation>
</comment>
<dbReference type="PANTHER" id="PTHR36115">
    <property type="entry name" value="PROLINE-RICH ANTIGEN HOMOLOG-RELATED"/>
    <property type="match status" value="1"/>
</dbReference>
<evidence type="ECO:0000256" key="2">
    <source>
        <dbReference type="ARBA" id="ARBA00022475"/>
    </source>
</evidence>
<dbReference type="KEGG" id="mbn:Mboo_2289"/>
<evidence type="ECO:0000259" key="7">
    <source>
        <dbReference type="Pfam" id="PF06271"/>
    </source>
</evidence>
<evidence type="ECO:0000259" key="8">
    <source>
        <dbReference type="Pfam" id="PF24460"/>
    </source>
</evidence>
<keyword evidence="3 6" id="KW-0812">Transmembrane</keyword>
<proteinExistence type="predicted"/>
<evidence type="ECO:0000256" key="6">
    <source>
        <dbReference type="SAM" id="Phobius"/>
    </source>
</evidence>
<organism evidence="9 10">
    <name type="scientific">Methanoregula boonei (strain DSM 21154 / JCM 14090 / 6A8)</name>
    <dbReference type="NCBI Taxonomy" id="456442"/>
    <lineage>
        <taxon>Archaea</taxon>
        <taxon>Methanobacteriati</taxon>
        <taxon>Methanobacteriota</taxon>
        <taxon>Stenosarchaea group</taxon>
        <taxon>Methanomicrobia</taxon>
        <taxon>Methanomicrobiales</taxon>
        <taxon>Methanoregulaceae</taxon>
        <taxon>Methanoregula</taxon>
    </lineage>
</organism>
<evidence type="ECO:0000256" key="5">
    <source>
        <dbReference type="ARBA" id="ARBA00023136"/>
    </source>
</evidence>
<dbReference type="eggNOG" id="arCOG03633">
    <property type="taxonomic scope" value="Archaea"/>
</dbReference>
<evidence type="ECO:0000256" key="4">
    <source>
        <dbReference type="ARBA" id="ARBA00022989"/>
    </source>
</evidence>
<feature type="transmembrane region" description="Helical" evidence="6">
    <location>
        <begin position="103"/>
        <end position="125"/>
    </location>
</feature>